<evidence type="ECO:0000256" key="8">
    <source>
        <dbReference type="ARBA" id="ARBA00048318"/>
    </source>
</evidence>
<dbReference type="HAMAP" id="MF_00112">
    <property type="entry name" value="GGGP_HepGP_synthase"/>
    <property type="match status" value="1"/>
</dbReference>
<evidence type="ECO:0000256" key="2">
    <source>
        <dbReference type="ARBA" id="ARBA00022679"/>
    </source>
</evidence>
<sequence>MDYQSWRHVFKLDPAKEISDGHLERICESGTDAILIGGSDDVTLENVLDLMARVRPYSIPAVMEISTIESVAPGFDFYFIPTVLNSQDPKWIKGLHHEAIREYGDLMDWEELVPEGYCILNPDCKAARLTDADCVLDEDDVVAYARLAEHFFKLPIFYLEYSGIYGDPKLVETVKRHLSDTRLFYGGGIDSAEKAREMARFADTVVVGNVIYTDIEQAIRTVAAVAETIDQSL</sequence>
<dbReference type="NCBIfam" id="NF003199">
    <property type="entry name" value="PRK04169.1-3"/>
    <property type="match status" value="1"/>
</dbReference>
<evidence type="ECO:0000256" key="1">
    <source>
        <dbReference type="ARBA" id="ARBA00022516"/>
    </source>
</evidence>
<comment type="caution">
    <text evidence="9">Lacks conserved residue(s) required for the propagation of feature annotation.</text>
</comment>
<keyword evidence="4 9" id="KW-0460">Magnesium</keyword>
<comment type="cofactor">
    <cofactor evidence="9">
        <name>Mg(2+)</name>
        <dbReference type="ChEBI" id="CHEBI:18420"/>
    </cofactor>
</comment>
<feature type="binding site" evidence="9">
    <location>
        <position position="39"/>
    </location>
    <ligand>
        <name>Mg(2+)</name>
        <dbReference type="ChEBI" id="CHEBI:18420"/>
    </ligand>
</feature>
<evidence type="ECO:0000313" key="10">
    <source>
        <dbReference type="EMBL" id="MFC3211082.1"/>
    </source>
</evidence>
<dbReference type="PANTHER" id="PTHR40029">
    <property type="match status" value="1"/>
</dbReference>
<feature type="binding site" evidence="9">
    <location>
        <position position="13"/>
    </location>
    <ligand>
        <name>Mg(2+)</name>
        <dbReference type="ChEBI" id="CHEBI:18420"/>
    </ligand>
</feature>
<reference evidence="11" key="1">
    <citation type="journal article" date="2019" name="Int. J. Syst. Evol. Microbiol.">
        <title>The Global Catalogue of Microorganisms (GCM) 10K type strain sequencing project: providing services to taxonomists for standard genome sequencing and annotation.</title>
        <authorList>
            <consortium name="The Broad Institute Genomics Platform"/>
            <consortium name="The Broad Institute Genome Sequencing Center for Infectious Disease"/>
            <person name="Wu L."/>
            <person name="Ma J."/>
        </authorList>
    </citation>
    <scope>NUCLEOTIDE SEQUENCE [LARGE SCALE GENOMIC DNA]</scope>
    <source>
        <strain evidence="11">CCM 320</strain>
    </source>
</reference>
<dbReference type="EC" id="2.5.1.n9" evidence="9"/>
<evidence type="ECO:0000313" key="11">
    <source>
        <dbReference type="Proteomes" id="UP001595625"/>
    </source>
</evidence>
<dbReference type="InterPro" id="IPR039074">
    <property type="entry name" value="GGGP/HepGP_synthase_I"/>
</dbReference>
<evidence type="ECO:0000256" key="7">
    <source>
        <dbReference type="ARBA" id="ARBA00023264"/>
    </source>
</evidence>
<dbReference type="Gene3D" id="3.20.20.390">
    <property type="entry name" value="FMN-linked oxidoreductases"/>
    <property type="match status" value="1"/>
</dbReference>
<feature type="binding site" evidence="9">
    <location>
        <begin position="158"/>
        <end position="163"/>
    </location>
    <ligand>
        <name>sn-glycerol 1-phosphate</name>
        <dbReference type="ChEBI" id="CHEBI:57685"/>
    </ligand>
</feature>
<dbReference type="EMBL" id="JBHRUJ010000015">
    <property type="protein sequence ID" value="MFC3211082.1"/>
    <property type="molecule type" value="Genomic_DNA"/>
</dbReference>
<dbReference type="NCBIfam" id="NF003197">
    <property type="entry name" value="PRK04169.1-1"/>
    <property type="match status" value="1"/>
</dbReference>
<evidence type="ECO:0000256" key="3">
    <source>
        <dbReference type="ARBA" id="ARBA00022723"/>
    </source>
</evidence>
<dbReference type="Pfam" id="PF01884">
    <property type="entry name" value="PcrB"/>
    <property type="match status" value="1"/>
</dbReference>
<comment type="caution">
    <text evidence="10">The sequence shown here is derived from an EMBL/GenBank/DDBJ whole genome shotgun (WGS) entry which is preliminary data.</text>
</comment>
<dbReference type="Proteomes" id="UP001595625">
    <property type="component" value="Unassembled WGS sequence"/>
</dbReference>
<keyword evidence="11" id="KW-1185">Reference proteome</keyword>
<feature type="binding site" evidence="9">
    <location>
        <position position="11"/>
    </location>
    <ligand>
        <name>sn-glycerol 1-phosphate</name>
        <dbReference type="ChEBI" id="CHEBI:57685"/>
    </ligand>
</feature>
<dbReference type="CDD" id="cd02812">
    <property type="entry name" value="PcrB_like"/>
    <property type="match status" value="1"/>
</dbReference>
<protein>
    <recommendedName>
        <fullName evidence="9">Heptaprenylglyceryl phosphate synthase</fullName>
        <shortName evidence="9">HepGP synthase</shortName>
        <ecNumber evidence="9">2.5.1.n9</ecNumber>
    </recommendedName>
    <alternativeName>
        <fullName evidence="9">Glycerol-1-phosphate heptaprenyltransferase</fullName>
    </alternativeName>
</protein>
<dbReference type="PANTHER" id="PTHR40029:SF2">
    <property type="entry name" value="HEPTAPRENYLGLYCERYL PHOSPHATE SYNTHASE"/>
    <property type="match status" value="1"/>
</dbReference>
<keyword evidence="5 9" id="KW-0443">Lipid metabolism</keyword>
<evidence type="ECO:0000256" key="4">
    <source>
        <dbReference type="ARBA" id="ARBA00022842"/>
    </source>
</evidence>
<name>A0ABV7KNJ6_PLAOK</name>
<dbReference type="NCBIfam" id="TIGR01768">
    <property type="entry name" value="GGGP-family"/>
    <property type="match status" value="1"/>
</dbReference>
<proteinExistence type="inferred from homology"/>
<evidence type="ECO:0000256" key="5">
    <source>
        <dbReference type="ARBA" id="ARBA00023098"/>
    </source>
</evidence>
<keyword evidence="7 9" id="KW-1208">Phospholipid metabolism</keyword>
<keyword evidence="2 9" id="KW-0808">Transferase</keyword>
<evidence type="ECO:0000256" key="6">
    <source>
        <dbReference type="ARBA" id="ARBA00023209"/>
    </source>
</evidence>
<comment type="similarity">
    <text evidence="9">Belongs to the GGGP/HepGP synthase family. Group I subfamily.</text>
</comment>
<keyword evidence="1 9" id="KW-0444">Lipid biosynthesis</keyword>
<comment type="subunit">
    <text evidence="9">Homodimer.</text>
</comment>
<organism evidence="10 11">
    <name type="scientific">Planomicrobium okeanokoites</name>
    <name type="common">Planococcus okeanokoites</name>
    <name type="synonym">Flavobacterium okeanokoites</name>
    <dbReference type="NCBI Taxonomy" id="244"/>
    <lineage>
        <taxon>Bacteria</taxon>
        <taxon>Bacillati</taxon>
        <taxon>Bacillota</taxon>
        <taxon>Bacilli</taxon>
        <taxon>Bacillales</taxon>
        <taxon>Caryophanaceae</taxon>
        <taxon>Planomicrobium</taxon>
    </lineage>
</organism>
<comment type="function">
    <text evidence="9">Prenyltransferase that catalyzes in vivo the transfer of the heptaprenyl moiety of heptaprenyl pyrophosphate (HepPP; 35 carbon atoms) to the C3 hydroxyl of sn-glycerol-1-phosphate (G1P), producing heptaprenylglyceryl phosphate (HepGP). This reaction is an ether-bond-formation step in the biosynthesis of archaea-type G1P-based membrane lipids found in Bacillales.</text>
</comment>
<dbReference type="InterPro" id="IPR038597">
    <property type="entry name" value="GGGP/HepGP_synthase_sf"/>
</dbReference>
<keyword evidence="3 9" id="KW-0479">Metal-binding</keyword>
<gene>
    <name evidence="9" type="primary">pcrB</name>
    <name evidence="10" type="ORF">ACFOEJ_08375</name>
</gene>
<dbReference type="GO" id="GO:0016740">
    <property type="term" value="F:transferase activity"/>
    <property type="evidence" value="ECO:0007669"/>
    <property type="project" value="UniProtKB-KW"/>
</dbReference>
<comment type="pathway">
    <text evidence="9">Membrane lipid metabolism; glycerophospholipid metabolism.</text>
</comment>
<evidence type="ECO:0000256" key="9">
    <source>
        <dbReference type="HAMAP-Rule" id="MF_00112"/>
    </source>
</evidence>
<feature type="binding site" evidence="9">
    <location>
        <position position="188"/>
    </location>
    <ligand>
        <name>sn-glycerol 1-phosphate</name>
        <dbReference type="ChEBI" id="CHEBI:57685"/>
    </ligand>
</feature>
<accession>A0ABV7KNJ6</accession>
<dbReference type="InterPro" id="IPR008205">
    <property type="entry name" value="GGGP_HepGP_synthase"/>
</dbReference>
<dbReference type="RefSeq" id="WP_117313890.1">
    <property type="nucleotide sequence ID" value="NZ_JBHRUJ010000015.1"/>
</dbReference>
<feature type="binding site" evidence="9">
    <location>
        <begin position="208"/>
        <end position="209"/>
    </location>
    <ligand>
        <name>sn-glycerol 1-phosphate</name>
        <dbReference type="ChEBI" id="CHEBI:57685"/>
    </ligand>
</feature>
<dbReference type="SUPFAM" id="SSF51395">
    <property type="entry name" value="FMN-linked oxidoreductases"/>
    <property type="match status" value="1"/>
</dbReference>
<comment type="catalytic activity">
    <reaction evidence="8 9">
        <text>sn-glycerol 1-phosphate + all-trans-heptaprenyl diphosphate = 3-heptaprenyl-sn-glycero-1-phosphate + diphosphate</text>
        <dbReference type="Rhea" id="RHEA:33495"/>
        <dbReference type="ChEBI" id="CHEBI:33019"/>
        <dbReference type="ChEBI" id="CHEBI:57685"/>
        <dbReference type="ChEBI" id="CHEBI:58206"/>
        <dbReference type="ChEBI" id="CHEBI:64781"/>
        <dbReference type="EC" id="2.5.1.n9"/>
    </reaction>
</comment>
<keyword evidence="6 9" id="KW-0594">Phospholipid biosynthesis</keyword>